<accession>A0A8K2A130</accession>
<dbReference type="Proteomes" id="UP000607397">
    <property type="component" value="Unassembled WGS sequence"/>
</dbReference>
<gene>
    <name evidence="2" type="ORF">GS597_14310</name>
</gene>
<organism evidence="2 3">
    <name type="scientific">Petrachloros mirabilis ULC683</name>
    <dbReference type="NCBI Taxonomy" id="2781853"/>
    <lineage>
        <taxon>Bacteria</taxon>
        <taxon>Bacillati</taxon>
        <taxon>Cyanobacteriota</taxon>
        <taxon>Cyanophyceae</taxon>
        <taxon>Synechococcales</taxon>
        <taxon>Petrachlorosaceae</taxon>
        <taxon>Petrachloros</taxon>
        <taxon>Petrachloros mirabilis</taxon>
    </lineage>
</organism>
<name>A0A8K2A130_9CYAN</name>
<sequence>MDEQQSLFPEPIRYRQPRRSHQPRLQMSAAALQEWKQRVFRFQQQVQSQPIAQGSLFSREPNPALELNPFELRQQNTEFWRWRVSDAGEPSLYFVIDAEVPILLYVGETGKAHQRWKGVHDCKRYLANYRELHYQLQIPTQLQIGFWPCAPQLTRDRQQLERQFIHTWRSPFNKENWQHWGTPFVGDKR</sequence>
<protein>
    <submittedName>
        <fullName evidence="2">GIY-YIG nuclease family protein</fullName>
    </submittedName>
</protein>
<evidence type="ECO:0000256" key="1">
    <source>
        <dbReference type="SAM" id="MobiDB-lite"/>
    </source>
</evidence>
<comment type="caution">
    <text evidence="2">The sequence shown here is derived from an EMBL/GenBank/DDBJ whole genome shotgun (WGS) entry which is preliminary data.</text>
</comment>
<keyword evidence="3" id="KW-1185">Reference proteome</keyword>
<proteinExistence type="predicted"/>
<feature type="region of interest" description="Disordered" evidence="1">
    <location>
        <begin position="1"/>
        <end position="22"/>
    </location>
</feature>
<dbReference type="AlphaFoldDB" id="A0A8K2A130"/>
<dbReference type="EMBL" id="WVIC01000030">
    <property type="protein sequence ID" value="NCJ07661.1"/>
    <property type="molecule type" value="Genomic_DNA"/>
</dbReference>
<dbReference type="RefSeq" id="WP_161826140.1">
    <property type="nucleotide sequence ID" value="NZ_WVIC01000030.1"/>
</dbReference>
<reference evidence="2" key="1">
    <citation type="submission" date="2019-12" db="EMBL/GenBank/DDBJ databases">
        <title>High-Quality draft genome sequences of three cyanobacteria isolated from the limestone walls of the Old Cathedral of Coimbra.</title>
        <authorList>
            <person name="Tiago I."/>
            <person name="Soares F."/>
            <person name="Portugal A."/>
        </authorList>
    </citation>
    <scope>NUCLEOTIDE SEQUENCE [LARGE SCALE GENOMIC DNA]</scope>
    <source>
        <strain evidence="2">C</strain>
    </source>
</reference>
<evidence type="ECO:0000313" key="2">
    <source>
        <dbReference type="EMBL" id="NCJ07661.1"/>
    </source>
</evidence>
<evidence type="ECO:0000313" key="3">
    <source>
        <dbReference type="Proteomes" id="UP000607397"/>
    </source>
</evidence>